<organism evidence="2 3">
    <name type="scientific">Ditylenchus destructor</name>
    <dbReference type="NCBI Taxonomy" id="166010"/>
    <lineage>
        <taxon>Eukaryota</taxon>
        <taxon>Metazoa</taxon>
        <taxon>Ecdysozoa</taxon>
        <taxon>Nematoda</taxon>
        <taxon>Chromadorea</taxon>
        <taxon>Rhabditida</taxon>
        <taxon>Tylenchina</taxon>
        <taxon>Tylenchomorpha</taxon>
        <taxon>Sphaerularioidea</taxon>
        <taxon>Anguinidae</taxon>
        <taxon>Anguininae</taxon>
        <taxon>Ditylenchus</taxon>
    </lineage>
</organism>
<sequence>MTSGSKFSQRTKKERFLRYILRRKPCAYILLGNILVMLCLGGLLAWLISLSSKYAKLNAEYDKGDETLRKYWNDTYTFEHCKYKPTKSWNLDMCSKNCGPGAFATRHYELDSTYGGNNESCIDRMDMVMCHPDFNRSCIGSRFQSNITDCPGYNGVSMGSLLTSNTEHGKVMVPLMTNEELKKHIGENLLANELVAMCPVCRVITTPFRVKNQEGNKNDCYRVIRTEEEGWPSFAAFCDRQELISDQNQDQRLNEPCVEINPNDIDND</sequence>
<gene>
    <name evidence="2" type="ORF">DdX_10885</name>
</gene>
<evidence type="ECO:0000256" key="1">
    <source>
        <dbReference type="SAM" id="Phobius"/>
    </source>
</evidence>
<reference evidence="2" key="1">
    <citation type="submission" date="2022-01" db="EMBL/GenBank/DDBJ databases">
        <title>Genome Sequence Resource for Two Populations of Ditylenchus destructor, the Migratory Endoparasitic Phytonematode.</title>
        <authorList>
            <person name="Zhang H."/>
            <person name="Lin R."/>
            <person name="Xie B."/>
        </authorList>
    </citation>
    <scope>NUCLEOTIDE SEQUENCE</scope>
    <source>
        <strain evidence="2">BazhouSP</strain>
    </source>
</reference>
<dbReference type="EMBL" id="JAKKPZ010000027">
    <property type="protein sequence ID" value="KAI1710206.1"/>
    <property type="molecule type" value="Genomic_DNA"/>
</dbReference>
<keyword evidence="1" id="KW-0472">Membrane</keyword>
<protein>
    <submittedName>
        <fullName evidence="2">Uncharacterized protein</fullName>
    </submittedName>
</protein>
<evidence type="ECO:0000313" key="3">
    <source>
        <dbReference type="Proteomes" id="UP001201812"/>
    </source>
</evidence>
<comment type="caution">
    <text evidence="2">The sequence shown here is derived from an EMBL/GenBank/DDBJ whole genome shotgun (WGS) entry which is preliminary data.</text>
</comment>
<proteinExistence type="predicted"/>
<feature type="transmembrane region" description="Helical" evidence="1">
    <location>
        <begin position="26"/>
        <end position="48"/>
    </location>
</feature>
<evidence type="ECO:0000313" key="2">
    <source>
        <dbReference type="EMBL" id="KAI1710206.1"/>
    </source>
</evidence>
<keyword evidence="1" id="KW-1133">Transmembrane helix</keyword>
<dbReference type="Proteomes" id="UP001201812">
    <property type="component" value="Unassembled WGS sequence"/>
</dbReference>
<keyword evidence="3" id="KW-1185">Reference proteome</keyword>
<name>A0AAD4N3N3_9BILA</name>
<accession>A0AAD4N3N3</accession>
<keyword evidence="1" id="KW-0812">Transmembrane</keyword>
<dbReference type="AlphaFoldDB" id="A0AAD4N3N3"/>